<dbReference type="Gene3D" id="1.20.1070.10">
    <property type="entry name" value="Rhodopsin 7-helix transmembrane proteins"/>
    <property type="match status" value="1"/>
</dbReference>
<dbReference type="AlphaFoldDB" id="A0A6P7WH89"/>
<keyword evidence="5 11" id="KW-1133">Transmembrane helix</keyword>
<reference evidence="14" key="1">
    <citation type="submission" date="2025-08" db="UniProtKB">
        <authorList>
            <consortium name="RefSeq"/>
        </authorList>
    </citation>
    <scope>IDENTIFICATION</scope>
</reference>
<keyword evidence="9 10" id="KW-0807">Transducer</keyword>
<dbReference type="InterPro" id="IPR000725">
    <property type="entry name" value="Olfact_rcpt"/>
</dbReference>
<dbReference type="InterPro" id="IPR000276">
    <property type="entry name" value="GPCR_Rhodpsn"/>
</dbReference>
<evidence type="ECO:0000256" key="5">
    <source>
        <dbReference type="ARBA" id="ARBA00022989"/>
    </source>
</evidence>
<dbReference type="Proteomes" id="UP000515156">
    <property type="component" value="Chromosome 14"/>
</dbReference>
<protein>
    <recommendedName>
        <fullName evidence="11">Olfactory receptor</fullName>
    </recommendedName>
</protein>
<dbReference type="GO" id="GO:0004930">
    <property type="term" value="F:G protein-coupled receptor activity"/>
    <property type="evidence" value="ECO:0007669"/>
    <property type="project" value="UniProtKB-KW"/>
</dbReference>
<dbReference type="Pfam" id="PF13853">
    <property type="entry name" value="7tm_4"/>
    <property type="match status" value="1"/>
</dbReference>
<feature type="transmembrane region" description="Helical" evidence="11">
    <location>
        <begin position="242"/>
        <end position="265"/>
    </location>
</feature>
<evidence type="ECO:0000256" key="2">
    <source>
        <dbReference type="ARBA" id="ARBA00022475"/>
    </source>
</evidence>
<dbReference type="InterPro" id="IPR050516">
    <property type="entry name" value="Olfactory_GPCR"/>
</dbReference>
<evidence type="ECO:0000259" key="12">
    <source>
        <dbReference type="PROSITE" id="PS50262"/>
    </source>
</evidence>
<keyword evidence="2 11" id="KW-1003">Cell membrane</keyword>
<keyword evidence="11" id="KW-0716">Sensory transduction</keyword>
<name>A0A6P7WH89_9AMPH</name>
<feature type="transmembrane region" description="Helical" evidence="11">
    <location>
        <begin position="65"/>
        <end position="91"/>
    </location>
</feature>
<evidence type="ECO:0000256" key="11">
    <source>
        <dbReference type="RuleBase" id="RU363047"/>
    </source>
</evidence>
<gene>
    <name evidence="14" type="primary">LOC115457355</name>
</gene>
<dbReference type="GO" id="GO:0005886">
    <property type="term" value="C:plasma membrane"/>
    <property type="evidence" value="ECO:0007669"/>
    <property type="project" value="UniProtKB-SubCell"/>
</dbReference>
<dbReference type="GeneID" id="115457355"/>
<sequence length="316" mass="35745">MSKWKMQKENQSQVTEFIILGISDSPDLQILLFMVFLCIYLVALLGNVTILTIICIDSRLHTPMYFFLCNLSILDVCLTSCTLPKMLSIFLMDDKRISFVGCMTQFCLLMSFSSVEYYLLTAMAYDRYVAICNPLRYSIVMNKRVCSLLCTSSWVMGHLDALPYGLSISYSSFCQNNVINHVFCDFRTLLKLSCSDTSAIKLLVSSLNLCLVLLCVALILTSYSCIFYSILNMQSVKGRYKTFSTCSSHLIIVSMYTGTVFFMYLRPMSKSVSSVDKLTDAFYSTVIPMLNPIIYSLRNKDIKAALKKAMSQRTGA</sequence>
<keyword evidence="8 10" id="KW-0675">Receptor</keyword>
<dbReference type="CDD" id="cd13954">
    <property type="entry name" value="7tmA_OR"/>
    <property type="match status" value="1"/>
</dbReference>
<dbReference type="SUPFAM" id="SSF81321">
    <property type="entry name" value="Family A G protein-coupled receptor-like"/>
    <property type="match status" value="1"/>
</dbReference>
<dbReference type="PROSITE" id="PS50262">
    <property type="entry name" value="G_PROTEIN_RECEP_F1_2"/>
    <property type="match status" value="1"/>
</dbReference>
<dbReference type="PRINTS" id="PR00245">
    <property type="entry name" value="OLFACTORYR"/>
</dbReference>
<proteinExistence type="inferred from homology"/>
<feature type="transmembrane region" description="Helical" evidence="11">
    <location>
        <begin position="209"/>
        <end position="230"/>
    </location>
</feature>
<feature type="domain" description="G-protein coupled receptors family 1 profile" evidence="12">
    <location>
        <begin position="46"/>
        <end position="295"/>
    </location>
</feature>
<comment type="subcellular location">
    <subcellularLocation>
        <location evidence="1 11">Cell membrane</location>
        <topology evidence="1 11">Multi-pass membrane protein</topology>
    </subcellularLocation>
</comment>
<dbReference type="KEGG" id="muo:115457355"/>
<keyword evidence="13" id="KW-1185">Reference proteome</keyword>
<dbReference type="OrthoDB" id="9975554at2759"/>
<accession>A0A6P7WH89</accession>
<feature type="transmembrane region" description="Helical" evidence="11">
    <location>
        <begin position="97"/>
        <end position="120"/>
    </location>
</feature>
<comment type="similarity">
    <text evidence="10">Belongs to the G-protein coupled receptor 1 family.</text>
</comment>
<dbReference type="InterPro" id="IPR017452">
    <property type="entry name" value="GPCR_Rhodpsn_7TM"/>
</dbReference>
<evidence type="ECO:0000256" key="4">
    <source>
        <dbReference type="ARBA" id="ARBA00022725"/>
    </source>
</evidence>
<dbReference type="PANTHER" id="PTHR26452">
    <property type="entry name" value="OLFACTORY RECEPTOR"/>
    <property type="match status" value="1"/>
</dbReference>
<evidence type="ECO:0000313" key="13">
    <source>
        <dbReference type="Proteomes" id="UP000515156"/>
    </source>
</evidence>
<feature type="transmembrane region" description="Helical" evidence="11">
    <location>
        <begin position="30"/>
        <end position="53"/>
    </location>
</feature>
<evidence type="ECO:0000256" key="1">
    <source>
        <dbReference type="ARBA" id="ARBA00004651"/>
    </source>
</evidence>
<keyword evidence="4 11" id="KW-0552">Olfaction</keyword>
<evidence type="ECO:0000256" key="9">
    <source>
        <dbReference type="ARBA" id="ARBA00023224"/>
    </source>
</evidence>
<dbReference type="PROSITE" id="PS00237">
    <property type="entry name" value="G_PROTEIN_RECEP_F1_1"/>
    <property type="match status" value="1"/>
</dbReference>
<organism evidence="13 14">
    <name type="scientific">Microcaecilia unicolor</name>
    <dbReference type="NCBI Taxonomy" id="1415580"/>
    <lineage>
        <taxon>Eukaryota</taxon>
        <taxon>Metazoa</taxon>
        <taxon>Chordata</taxon>
        <taxon>Craniata</taxon>
        <taxon>Vertebrata</taxon>
        <taxon>Euteleostomi</taxon>
        <taxon>Amphibia</taxon>
        <taxon>Gymnophiona</taxon>
        <taxon>Siphonopidae</taxon>
        <taxon>Microcaecilia</taxon>
    </lineage>
</organism>
<keyword evidence="3 10" id="KW-0812">Transmembrane</keyword>
<dbReference type="InParanoid" id="A0A6P7WH89"/>
<dbReference type="FunFam" id="1.20.1070.10:FF:000015">
    <property type="entry name" value="Olfactory receptor"/>
    <property type="match status" value="1"/>
</dbReference>
<evidence type="ECO:0000256" key="7">
    <source>
        <dbReference type="ARBA" id="ARBA00023136"/>
    </source>
</evidence>
<keyword evidence="7 11" id="KW-0472">Membrane</keyword>
<evidence type="ECO:0000256" key="3">
    <source>
        <dbReference type="ARBA" id="ARBA00022692"/>
    </source>
</evidence>
<evidence type="ECO:0000256" key="8">
    <source>
        <dbReference type="ARBA" id="ARBA00023170"/>
    </source>
</evidence>
<evidence type="ECO:0000313" key="14">
    <source>
        <dbReference type="RefSeq" id="XP_030042632.1"/>
    </source>
</evidence>
<evidence type="ECO:0000256" key="10">
    <source>
        <dbReference type="RuleBase" id="RU000688"/>
    </source>
</evidence>
<dbReference type="PRINTS" id="PR00237">
    <property type="entry name" value="GPCRRHODOPSN"/>
</dbReference>
<keyword evidence="6 10" id="KW-0297">G-protein coupled receptor</keyword>
<dbReference type="RefSeq" id="XP_030042632.1">
    <property type="nucleotide sequence ID" value="XM_030186772.1"/>
</dbReference>
<evidence type="ECO:0000256" key="6">
    <source>
        <dbReference type="ARBA" id="ARBA00023040"/>
    </source>
</evidence>
<dbReference type="GO" id="GO:0004984">
    <property type="term" value="F:olfactory receptor activity"/>
    <property type="evidence" value="ECO:0007669"/>
    <property type="project" value="InterPro"/>
</dbReference>